<gene>
    <name evidence="3" type="ORF">LPTSP3_g34910</name>
</gene>
<evidence type="ECO:0008006" key="5">
    <source>
        <dbReference type="Google" id="ProtNLM"/>
    </source>
</evidence>
<evidence type="ECO:0000256" key="1">
    <source>
        <dbReference type="ARBA" id="ARBA00022737"/>
    </source>
</evidence>
<accession>A0ABN6KKT9</accession>
<dbReference type="InterPro" id="IPR011990">
    <property type="entry name" value="TPR-like_helical_dom_sf"/>
</dbReference>
<dbReference type="SMART" id="SM00028">
    <property type="entry name" value="TPR"/>
    <property type="match status" value="3"/>
</dbReference>
<name>A0ABN6KKT9_9LEPT</name>
<dbReference type="PANTHER" id="PTHR44943">
    <property type="entry name" value="CELLULOSE SYNTHASE OPERON PROTEIN C"/>
    <property type="match status" value="1"/>
</dbReference>
<dbReference type="Proteomes" id="UP000245263">
    <property type="component" value="Chromosome 1"/>
</dbReference>
<dbReference type="SUPFAM" id="SSF48452">
    <property type="entry name" value="TPR-like"/>
    <property type="match status" value="1"/>
</dbReference>
<dbReference type="Gene3D" id="1.25.40.10">
    <property type="entry name" value="Tetratricopeptide repeat domain"/>
    <property type="match status" value="2"/>
</dbReference>
<sequence length="516" mass="58526">MDFKKQLVFVLLMIEIIFSPSLFAEAITEAIQLMERSEYQKSVYVLDSLIKRNPNDSVAWMYKGYANMMLGYYDFALADYRTSYKIQPNLDSLSGIQWAFLAGGKYKESIEAGEQILKDSPNNYYAILRIAEAYYALQEYSEAYNHYNSLHKEHGKDGYSLWKKGLCEYYLGNLPESVSLFKEADKLLPNHPGIQYSIANTHLTPYIAITPEATGFQFKGSDFLGSGQKGGINIAYSPNDDWNFRIGASAEQTQNLNSSSGVQNYLFDPLSLISYNQYRTSLPQSTIRNYLTLPINLYYLDQLLSAKDYQTQKYSGGITYKLSEHFHTFASTHVLQSNTSYLDGGTSTQAGISYTDYYTISFSGTGISHPTSKGGQASLAFYIPFFDGFYSNSIATGQQMSVKYYETVYLSLNPLSTTYQTTRESKGYGFFQQEFGYKGRYFFTGIGGRVGTARTPMMGETWVYTGMDMLNGGYGFIGMKYNGISLQLQYNRDYWLDSRNEKPVSDSVRLSLSWIF</sequence>
<dbReference type="PANTHER" id="PTHR44943:SF8">
    <property type="entry name" value="TPR REPEAT-CONTAINING PROTEIN MJ0263"/>
    <property type="match status" value="1"/>
</dbReference>
<keyword evidence="1" id="KW-0677">Repeat</keyword>
<reference evidence="3 4" key="1">
    <citation type="submission" date="2021-08" db="EMBL/GenBank/DDBJ databases">
        <title>Complete genome sequence of Leptospira kobayashii strain E30.</title>
        <authorList>
            <person name="Nakao R."/>
            <person name="Nakamura S."/>
            <person name="Masuzawa T."/>
            <person name="Koizumi N."/>
        </authorList>
    </citation>
    <scope>NUCLEOTIDE SEQUENCE [LARGE SCALE GENOMIC DNA]</scope>
    <source>
        <strain evidence="3 4">E30</strain>
    </source>
</reference>
<dbReference type="InterPro" id="IPR051685">
    <property type="entry name" value="Ycf3/AcsC/BcsC/TPR_MFPF"/>
</dbReference>
<evidence type="ECO:0000256" key="2">
    <source>
        <dbReference type="ARBA" id="ARBA00022803"/>
    </source>
</evidence>
<evidence type="ECO:0000313" key="4">
    <source>
        <dbReference type="Proteomes" id="UP000245263"/>
    </source>
</evidence>
<proteinExistence type="predicted"/>
<dbReference type="InterPro" id="IPR019734">
    <property type="entry name" value="TPR_rpt"/>
</dbReference>
<evidence type="ECO:0000313" key="3">
    <source>
        <dbReference type="EMBL" id="BDA80561.1"/>
    </source>
</evidence>
<dbReference type="EMBL" id="AP025028">
    <property type="protein sequence ID" value="BDA80561.1"/>
    <property type="molecule type" value="Genomic_DNA"/>
</dbReference>
<keyword evidence="2" id="KW-0802">TPR repeat</keyword>
<dbReference type="Pfam" id="PF14559">
    <property type="entry name" value="TPR_19"/>
    <property type="match status" value="1"/>
</dbReference>
<protein>
    <recommendedName>
        <fullName evidence="5">Tetratricopeptide repeat protein</fullName>
    </recommendedName>
</protein>
<organism evidence="3 4">
    <name type="scientific">Leptospira kobayashii</name>
    <dbReference type="NCBI Taxonomy" id="1917830"/>
    <lineage>
        <taxon>Bacteria</taxon>
        <taxon>Pseudomonadati</taxon>
        <taxon>Spirochaetota</taxon>
        <taxon>Spirochaetia</taxon>
        <taxon>Leptospirales</taxon>
        <taxon>Leptospiraceae</taxon>
        <taxon>Leptospira</taxon>
    </lineage>
</organism>
<keyword evidence="4" id="KW-1185">Reference proteome</keyword>
<dbReference type="Pfam" id="PF13432">
    <property type="entry name" value="TPR_16"/>
    <property type="match status" value="1"/>
</dbReference>
<dbReference type="RefSeq" id="WP_109021588.1">
    <property type="nucleotide sequence ID" value="NZ_AP025028.1"/>
</dbReference>